<comment type="caution">
    <text evidence="1">The sequence shown here is derived from an EMBL/GenBank/DDBJ whole genome shotgun (WGS) entry which is preliminary data.</text>
</comment>
<evidence type="ECO:0000313" key="2">
    <source>
        <dbReference type="Proteomes" id="UP001320706"/>
    </source>
</evidence>
<dbReference type="Proteomes" id="UP001320706">
    <property type="component" value="Unassembled WGS sequence"/>
</dbReference>
<reference evidence="1" key="1">
    <citation type="submission" date="2024-02" db="EMBL/GenBank/DDBJ databases">
        <title>Metagenome Assembled Genome of Zalaria obscura JY119.</title>
        <authorList>
            <person name="Vighnesh L."/>
            <person name="Jagadeeshwari U."/>
            <person name="Venkata Ramana C."/>
            <person name="Sasikala C."/>
        </authorList>
    </citation>
    <scope>NUCLEOTIDE SEQUENCE</scope>
    <source>
        <strain evidence="1">JY119</strain>
    </source>
</reference>
<organism evidence="1 2">
    <name type="scientific">Zalaria obscura</name>
    <dbReference type="NCBI Taxonomy" id="2024903"/>
    <lineage>
        <taxon>Eukaryota</taxon>
        <taxon>Fungi</taxon>
        <taxon>Dikarya</taxon>
        <taxon>Ascomycota</taxon>
        <taxon>Pezizomycotina</taxon>
        <taxon>Dothideomycetes</taxon>
        <taxon>Dothideomycetidae</taxon>
        <taxon>Dothideales</taxon>
        <taxon>Zalariaceae</taxon>
        <taxon>Zalaria</taxon>
    </lineage>
</organism>
<proteinExistence type="predicted"/>
<keyword evidence="2" id="KW-1185">Reference proteome</keyword>
<sequence>MEYVHVSFEAATRRSGIVDVCILGSSWSIRADAASVLAHPFPPRNQLRGPWCIWCITPSIKLSVRETSPAPLHKRHFQELRSRKLAAMISPGGLKRAVASITLIDCPAWLRGGELSLVPLAPDHAYPLQPEISRNTPRHAMFIRKSLWLSGLFVAAASCADSSSDTSSSSSSSSASSETSSSATNLLAGSFSTISVTSTEAFTGSQYTYLTYDGQSTVTATGHRNIKVSTSGSSTTTLTGTKTKTGSSTSTTSKGTTQTVTLLVGGGGVQTEKIINGTVTIMPSSNSTVSPSSGTGTSTSSSATATNTTPCNGWAEFCSRQYSNITQVCAHNSAFSITGNAASNQALTVTQQLNDGIRMIQGETHYVNDTIYNCHTSCDLLNAGTWQSELETIATWVRAHPYDIVTILIVNSDFINVNNYTAPLQDSGLAPYLYTPPYIPMRLDDWPTLSEMILNQQRVVVFMDYNANQTAVPYILDEFSHMWETPFSPTNNSFPCTVQRPPTLKNMTRAKDEFMYLANHNLNVEIAAFGESILIPNTADLNTTNAAGDQLGMLGATAGNCTDDWDRPPNWLLVDYYNAGSGSVFEVAAKYNNVTYTNTCCGKAASAASRSVRSPTGLLVAVLVVAFAALMM</sequence>
<protein>
    <submittedName>
        <fullName evidence="1">Uncharacterized protein</fullName>
    </submittedName>
</protein>
<evidence type="ECO:0000313" key="1">
    <source>
        <dbReference type="EMBL" id="KAK8215214.1"/>
    </source>
</evidence>
<name>A0ACC3SI88_9PEZI</name>
<gene>
    <name evidence="1" type="ORF">M8818_002225</name>
</gene>
<dbReference type="EMBL" id="JAMKPW020000009">
    <property type="protein sequence ID" value="KAK8215214.1"/>
    <property type="molecule type" value="Genomic_DNA"/>
</dbReference>
<accession>A0ACC3SI88</accession>